<sequence>MSIISQLLRFAFYSNFVRTLQKLVRNIKPDDIARLDPGRMLNDSLIEFGLRFWHHGLTISHPRLAEDVFVFSPFFYSVLEANSPEEAYKRVKTWTLRGKIQVDIFSKRYLVVPIHDRSQHHWYLAIVYRPKFVLPYHQASPTSPNPHASGESESMPVEVNDKDSDVAPRTRVCILDSLGGCHPQVTSRLSAYLRLEADAKHQLRDTSDAVERYVRVPLQLNQTDCGVYMLYFAEIFVEYLESSMSAPESQEDSENLWDICRLQHYHRLNQYRTNMTQNFLKTKYCNLISP</sequence>
<dbReference type="InterPro" id="IPR051947">
    <property type="entry name" value="Sentrin-specific_protease"/>
</dbReference>
<evidence type="ECO:0000259" key="7">
    <source>
        <dbReference type="PROSITE" id="PS50600"/>
    </source>
</evidence>
<keyword evidence="2" id="KW-0597">Phosphoprotein</keyword>
<keyword evidence="5" id="KW-0378">Hydrolase</keyword>
<evidence type="ECO:0000256" key="5">
    <source>
        <dbReference type="ARBA" id="ARBA00022801"/>
    </source>
</evidence>
<accession>A0ABQ8QSK3</accession>
<evidence type="ECO:0000256" key="1">
    <source>
        <dbReference type="ARBA" id="ARBA00005234"/>
    </source>
</evidence>
<proteinExistence type="inferred from homology"/>
<evidence type="ECO:0000256" key="3">
    <source>
        <dbReference type="ARBA" id="ARBA00022670"/>
    </source>
</evidence>
<dbReference type="Pfam" id="PF02902">
    <property type="entry name" value="Peptidase_C48"/>
    <property type="match status" value="1"/>
</dbReference>
<keyword evidence="3" id="KW-0645">Protease</keyword>
<dbReference type="PROSITE" id="PS50600">
    <property type="entry name" value="ULP_PROTEASE"/>
    <property type="match status" value="1"/>
</dbReference>
<protein>
    <recommendedName>
        <fullName evidence="7">Ubiquitin-like protease family profile domain-containing protein</fullName>
    </recommendedName>
</protein>
<feature type="region of interest" description="Disordered" evidence="6">
    <location>
        <begin position="140"/>
        <end position="161"/>
    </location>
</feature>
<name>A0ABQ8QSK3_9AGAR</name>
<dbReference type="Gene3D" id="3.40.395.10">
    <property type="entry name" value="Adenoviral Proteinase, Chain A"/>
    <property type="match status" value="1"/>
</dbReference>
<dbReference type="PANTHER" id="PTHR46896">
    <property type="entry name" value="SENTRIN-SPECIFIC PROTEASE"/>
    <property type="match status" value="1"/>
</dbReference>
<organism evidence="8 9">
    <name type="scientific">Lentinula boryana</name>
    <dbReference type="NCBI Taxonomy" id="40481"/>
    <lineage>
        <taxon>Eukaryota</taxon>
        <taxon>Fungi</taxon>
        <taxon>Dikarya</taxon>
        <taxon>Basidiomycota</taxon>
        <taxon>Agaricomycotina</taxon>
        <taxon>Agaricomycetes</taxon>
        <taxon>Agaricomycetidae</taxon>
        <taxon>Agaricales</taxon>
        <taxon>Marasmiineae</taxon>
        <taxon>Omphalotaceae</taxon>
        <taxon>Lentinula</taxon>
    </lineage>
</organism>
<evidence type="ECO:0000256" key="6">
    <source>
        <dbReference type="SAM" id="MobiDB-lite"/>
    </source>
</evidence>
<comment type="caution">
    <text evidence="8">The sequence shown here is derived from an EMBL/GenBank/DDBJ whole genome shotgun (WGS) entry which is preliminary data.</text>
</comment>
<evidence type="ECO:0000256" key="4">
    <source>
        <dbReference type="ARBA" id="ARBA00022786"/>
    </source>
</evidence>
<dbReference type="PANTHER" id="PTHR46896:SF3">
    <property type="entry name" value="FI06413P-RELATED"/>
    <property type="match status" value="1"/>
</dbReference>
<evidence type="ECO:0000256" key="2">
    <source>
        <dbReference type="ARBA" id="ARBA00022553"/>
    </source>
</evidence>
<dbReference type="InterPro" id="IPR038765">
    <property type="entry name" value="Papain-like_cys_pep_sf"/>
</dbReference>
<keyword evidence="4" id="KW-0833">Ubl conjugation pathway</keyword>
<dbReference type="EMBL" id="MU790509">
    <property type="protein sequence ID" value="KAJ4001507.1"/>
    <property type="molecule type" value="Genomic_DNA"/>
</dbReference>
<comment type="similarity">
    <text evidence="1">Belongs to the peptidase C48 family.</text>
</comment>
<dbReference type="Proteomes" id="UP001163828">
    <property type="component" value="Unassembled WGS sequence"/>
</dbReference>
<gene>
    <name evidence="8" type="ORF">F5050DRAFT_1560627</name>
</gene>
<feature type="domain" description="Ubiquitin-like protease family profile" evidence="7">
    <location>
        <begin position="25"/>
        <end position="236"/>
    </location>
</feature>
<dbReference type="InterPro" id="IPR003653">
    <property type="entry name" value="Peptidase_C48_C"/>
</dbReference>
<evidence type="ECO:0000313" key="9">
    <source>
        <dbReference type="Proteomes" id="UP001163828"/>
    </source>
</evidence>
<evidence type="ECO:0000313" key="8">
    <source>
        <dbReference type="EMBL" id="KAJ4001507.1"/>
    </source>
</evidence>
<reference evidence="8" key="1">
    <citation type="submission" date="2022-08" db="EMBL/GenBank/DDBJ databases">
        <authorList>
            <consortium name="DOE Joint Genome Institute"/>
            <person name="Min B."/>
            <person name="Riley R."/>
            <person name="Sierra-Patev S."/>
            <person name="Naranjo-Ortiz M."/>
            <person name="Looney B."/>
            <person name="Konkel Z."/>
            <person name="Slot J.C."/>
            <person name="Sakamoto Y."/>
            <person name="Steenwyk J.L."/>
            <person name="Rokas A."/>
            <person name="Carro J."/>
            <person name="Camarero S."/>
            <person name="Ferreira P."/>
            <person name="Molpeceres G."/>
            <person name="Ruiz-Duenas F.J."/>
            <person name="Serrano A."/>
            <person name="Henrissat B."/>
            <person name="Drula E."/>
            <person name="Hughes K.W."/>
            <person name="Mata J.L."/>
            <person name="Ishikawa N.K."/>
            <person name="Vargas-Isla R."/>
            <person name="Ushijima S."/>
            <person name="Smith C.A."/>
            <person name="Ahrendt S."/>
            <person name="Andreopoulos W."/>
            <person name="He G."/>
            <person name="Labutti K."/>
            <person name="Lipzen A."/>
            <person name="Ng V."/>
            <person name="Sandor L."/>
            <person name="Barry K."/>
            <person name="Martinez A.T."/>
            <person name="Xiao Y."/>
            <person name="Gibbons J.G."/>
            <person name="Terashima K."/>
            <person name="Hibbett D.S."/>
            <person name="Grigoriev I.V."/>
        </authorList>
    </citation>
    <scope>NUCLEOTIDE SEQUENCE</scope>
    <source>
        <strain evidence="8">TFB10827</strain>
    </source>
</reference>
<keyword evidence="9" id="KW-1185">Reference proteome</keyword>
<dbReference type="SUPFAM" id="SSF54001">
    <property type="entry name" value="Cysteine proteinases"/>
    <property type="match status" value="1"/>
</dbReference>